<name>A0A0C3BVM8_PILCF</name>
<accession>A0A0C3BVM8</accession>
<feature type="region of interest" description="Disordered" evidence="1">
    <location>
        <begin position="164"/>
        <end position="197"/>
    </location>
</feature>
<dbReference type="HOGENOM" id="CLU_533292_0_0_1"/>
<proteinExistence type="predicted"/>
<feature type="compositionally biased region" description="Low complexity" evidence="1">
    <location>
        <begin position="177"/>
        <end position="187"/>
    </location>
</feature>
<organism evidence="2 3">
    <name type="scientific">Piloderma croceum (strain F 1598)</name>
    <dbReference type="NCBI Taxonomy" id="765440"/>
    <lineage>
        <taxon>Eukaryota</taxon>
        <taxon>Fungi</taxon>
        <taxon>Dikarya</taxon>
        <taxon>Basidiomycota</taxon>
        <taxon>Agaricomycotina</taxon>
        <taxon>Agaricomycetes</taxon>
        <taxon>Agaricomycetidae</taxon>
        <taxon>Atheliales</taxon>
        <taxon>Atheliaceae</taxon>
        <taxon>Piloderma</taxon>
    </lineage>
</organism>
<protein>
    <submittedName>
        <fullName evidence="2">Uncharacterized protein</fullName>
    </submittedName>
</protein>
<reference evidence="2 3" key="1">
    <citation type="submission" date="2014-04" db="EMBL/GenBank/DDBJ databases">
        <authorList>
            <consortium name="DOE Joint Genome Institute"/>
            <person name="Kuo A."/>
            <person name="Tarkka M."/>
            <person name="Buscot F."/>
            <person name="Kohler A."/>
            <person name="Nagy L.G."/>
            <person name="Floudas D."/>
            <person name="Copeland A."/>
            <person name="Barry K.W."/>
            <person name="Cichocki N."/>
            <person name="Veneault-Fourrey C."/>
            <person name="LaButti K."/>
            <person name="Lindquist E.A."/>
            <person name="Lipzen A."/>
            <person name="Lundell T."/>
            <person name="Morin E."/>
            <person name="Murat C."/>
            <person name="Sun H."/>
            <person name="Tunlid A."/>
            <person name="Henrissat B."/>
            <person name="Grigoriev I.V."/>
            <person name="Hibbett D.S."/>
            <person name="Martin F."/>
            <person name="Nordberg H.P."/>
            <person name="Cantor M.N."/>
            <person name="Hua S.X."/>
        </authorList>
    </citation>
    <scope>NUCLEOTIDE SEQUENCE [LARGE SCALE GENOMIC DNA]</scope>
    <source>
        <strain evidence="2 3">F 1598</strain>
    </source>
</reference>
<reference evidence="3" key="2">
    <citation type="submission" date="2015-01" db="EMBL/GenBank/DDBJ databases">
        <title>Evolutionary Origins and Diversification of the Mycorrhizal Mutualists.</title>
        <authorList>
            <consortium name="DOE Joint Genome Institute"/>
            <consortium name="Mycorrhizal Genomics Consortium"/>
            <person name="Kohler A."/>
            <person name="Kuo A."/>
            <person name="Nagy L.G."/>
            <person name="Floudas D."/>
            <person name="Copeland A."/>
            <person name="Barry K.W."/>
            <person name="Cichocki N."/>
            <person name="Veneault-Fourrey C."/>
            <person name="LaButti K."/>
            <person name="Lindquist E.A."/>
            <person name="Lipzen A."/>
            <person name="Lundell T."/>
            <person name="Morin E."/>
            <person name="Murat C."/>
            <person name="Riley R."/>
            <person name="Ohm R."/>
            <person name="Sun H."/>
            <person name="Tunlid A."/>
            <person name="Henrissat B."/>
            <person name="Grigoriev I.V."/>
            <person name="Hibbett D.S."/>
            <person name="Martin F."/>
        </authorList>
    </citation>
    <scope>NUCLEOTIDE SEQUENCE [LARGE SCALE GENOMIC DNA]</scope>
    <source>
        <strain evidence="3">F 1598</strain>
    </source>
</reference>
<feature type="region of interest" description="Disordered" evidence="1">
    <location>
        <begin position="298"/>
        <end position="376"/>
    </location>
</feature>
<evidence type="ECO:0000313" key="2">
    <source>
        <dbReference type="EMBL" id="KIM81437.1"/>
    </source>
</evidence>
<keyword evidence="3" id="KW-1185">Reference proteome</keyword>
<dbReference type="InParanoid" id="A0A0C3BVM8"/>
<sequence>MPFNSPAHRDSLLGLANYVTAATFLSKVGWKQDGYAHMVKEKITNEDAVLILVGKVLDDRLFCGPSGNWSPNNTFGGLRTAKYNFTLGLPDEDAFTNDFTSAFKTLGTLQNNIASTPHRLHFLLGEGEQFSTLRFVTPVFEKREVPMQFPAPTFKNLPGFPESVKQSEVTTTPPPDAIATTPSDTTIVSGSDPGRDDENLIMDDTTVNWPISEDMSDEFRKIATTHKVQPLAVFKNDQYVDPVRVNGAMKNALVKVHFCLRHYRIQEKGTGHAVDSFSAIVQQIVILKEGVPKPMNAYKRKNVLNGPYKPKPFKSTSDSLAQSSKSSIAANTNAVASSNPHSSLPADDGTGDGAAANATTVSTEQSDIKGKGRAQTSSDDCFYTYRDTHGAEPISPNYDGTITVPDHNVMAFHYSTDPQTVQIPIRHINLNNSFSIPIINDSTDDTMVLTAAHVIWDRIQLGLDATKFIIICCQKQNKEPQLLIFRAAVASKRIINLPLSDVVHMEAVAKR</sequence>
<evidence type="ECO:0000313" key="3">
    <source>
        <dbReference type="Proteomes" id="UP000054166"/>
    </source>
</evidence>
<dbReference type="EMBL" id="KN832999">
    <property type="protein sequence ID" value="KIM81437.1"/>
    <property type="molecule type" value="Genomic_DNA"/>
</dbReference>
<evidence type="ECO:0000256" key="1">
    <source>
        <dbReference type="SAM" id="MobiDB-lite"/>
    </source>
</evidence>
<feature type="compositionally biased region" description="Polar residues" evidence="1">
    <location>
        <begin position="314"/>
        <end position="342"/>
    </location>
</feature>
<dbReference type="OrthoDB" id="3064537at2759"/>
<dbReference type="Proteomes" id="UP000054166">
    <property type="component" value="Unassembled WGS sequence"/>
</dbReference>
<gene>
    <name evidence="2" type="ORF">PILCRDRAFT_8790</name>
</gene>
<dbReference type="AlphaFoldDB" id="A0A0C3BVM8"/>